<dbReference type="RefSeq" id="WP_087439619.1">
    <property type="nucleotide sequence ID" value="NZ_CP021416.1"/>
</dbReference>
<organism evidence="1 2">
    <name type="scientific">Sulfurospirillum diekertiae</name>
    <dbReference type="NCBI Taxonomy" id="1854492"/>
    <lineage>
        <taxon>Bacteria</taxon>
        <taxon>Pseudomonadati</taxon>
        <taxon>Campylobacterota</taxon>
        <taxon>Epsilonproteobacteria</taxon>
        <taxon>Campylobacterales</taxon>
        <taxon>Sulfurospirillaceae</taxon>
        <taxon>Sulfurospirillum</taxon>
    </lineage>
</organism>
<protein>
    <recommendedName>
        <fullName evidence="3">Nucleoside 2-deoxyribosyltransferase</fullName>
    </recommendedName>
</protein>
<dbReference type="OrthoDB" id="9795789at2"/>
<dbReference type="PANTHER" id="PTHR15364:SF0">
    <property type="entry name" value="2'-DEOXYNUCLEOSIDE 5'-PHOSPHATE N-HYDROLASE 1"/>
    <property type="match status" value="1"/>
</dbReference>
<keyword evidence="2" id="KW-1185">Reference proteome</keyword>
<dbReference type="PANTHER" id="PTHR15364">
    <property type="entry name" value="2'-DEOXYNUCLEOSIDE 5'-PHOSPHATE N-HYDROLASE 1"/>
    <property type="match status" value="1"/>
</dbReference>
<sequence length="162" mass="17826">MQKIYLAGPEVFLPNALEMGKAHKRLCQHYGYEGLFPLDNTISGNNPKEIAEAIRQANQAMIRMCDIVIANLSPFRGPEPDSGTVWEVGYAQGLGKNVVAYSTDMRTLKDKTQSILHLGDAPCDALGMSIEDFGLTHNLMFSPIVIANSFEASLQYLALNHL</sequence>
<dbReference type="InterPro" id="IPR051239">
    <property type="entry name" value="2'-dNMP_N-hydrolase"/>
</dbReference>
<evidence type="ECO:0000313" key="1">
    <source>
        <dbReference type="EMBL" id="ARU49945.1"/>
    </source>
</evidence>
<evidence type="ECO:0000313" key="2">
    <source>
        <dbReference type="Proteomes" id="UP000196005"/>
    </source>
</evidence>
<dbReference type="InterPro" id="IPR007710">
    <property type="entry name" value="Nucleoside_deoxyribTrfase"/>
</dbReference>
<dbReference type="GO" id="GO:0070694">
    <property type="term" value="F:5-hydroxymethyl-dUMP N-hydrolase activity"/>
    <property type="evidence" value="ECO:0007669"/>
    <property type="project" value="TreeGrafter"/>
</dbReference>
<dbReference type="KEGG" id="suls:Sdiek1_2802"/>
<accession>A0A1Y0HRK0</accession>
<dbReference type="Gene3D" id="3.40.50.450">
    <property type="match status" value="1"/>
</dbReference>
<dbReference type="AlphaFoldDB" id="A0A1Y0HRK0"/>
<proteinExistence type="predicted"/>
<dbReference type="SUPFAM" id="SSF52309">
    <property type="entry name" value="N-(deoxy)ribosyltransferase-like"/>
    <property type="match status" value="1"/>
</dbReference>
<name>A0A1Y0HRK0_9BACT</name>
<dbReference type="Proteomes" id="UP000196005">
    <property type="component" value="Chromosome"/>
</dbReference>
<reference evidence="2" key="1">
    <citation type="submission" date="2017-05" db="EMBL/GenBank/DDBJ databases">
        <title>Dechlorination kinetics govern the competition between two new strains of the genus Sulfurospirillum.</title>
        <authorList>
            <person name="Buttet G.F."/>
            <person name="Murray A.M."/>
            <person name="Goris T."/>
            <person name="Burion M."/>
            <person name="Lin B."/>
            <person name="Rolle M."/>
            <person name="Maillard J."/>
        </authorList>
    </citation>
    <scope>NUCLEOTIDE SEQUENCE [LARGE SCALE GENOMIC DNA]</scope>
    <source>
        <strain evidence="2">SL2-1</strain>
    </source>
</reference>
<dbReference type="Pfam" id="PF05014">
    <property type="entry name" value="Nuc_deoxyrib_tr"/>
    <property type="match status" value="1"/>
</dbReference>
<evidence type="ECO:0008006" key="3">
    <source>
        <dbReference type="Google" id="ProtNLM"/>
    </source>
</evidence>
<gene>
    <name evidence="1" type="ORF">Sdiek1_2802</name>
</gene>
<dbReference type="EMBL" id="CP021416">
    <property type="protein sequence ID" value="ARU49945.1"/>
    <property type="molecule type" value="Genomic_DNA"/>
</dbReference>
<dbReference type="GO" id="GO:0009159">
    <property type="term" value="P:deoxyribonucleoside monophosphate catabolic process"/>
    <property type="evidence" value="ECO:0007669"/>
    <property type="project" value="TreeGrafter"/>
</dbReference>